<name>A0A1Q9E1Q9_SYMMI</name>
<sequence>MVTPPTSEDLEAQPGQLRRIGAGVGHVVHGLIFEFDGGIRKGCLLDDDCAKMDISDDVACKKRKVKWHSVAADDFIFKVCGYGSKPIQETKMFLCHTVTFTTRLGKTITFEGKKKWKRGDAFPSLKAGKDFEICRLIFSEGCVIGALERPLVASFPQHLVKADETGSLGFHCPEFPREDGIRVHPGGWAETEGLRNFDSLVKVSGKLTREMRSSEELQAALSARPLKLTFMKKVPHKATSTDELQQVKLVEGSASLDTCADAVLNEGNAAPGQSGTTEMQPQPQTAPKKRNRWQRGVDPLRQPIPHHRPVEFTGGLEAMPAAERRPAPDFDPASCGGPYEWNLADIAGPTSSDRVLAWGANARYQLPQPPSSKACDSDVDRFLKSFFETRKGPDGKSLESLLGEPAAGLQLRRLRVLVWFMFVRLDPSEAPYSDGWWRIPWMPMEDTYRKLLRQGGWQRGWHGCKMEALYSIIYHGELFPSSDESKGDRMLAGCPGVYLHRDSLHHKADRRKIKVENYMRWIPMCGDGLFWAAKWEVVYASWGSVKRGKRTDQVIQSAESVELAALWLSVRSASMLPEGTPVQAKWSPEREANPRWNQSRRRTSALMALEDLSRSEPAKGLLALEDWAAAPAVKEQQAPSDLHLWPTLGEADSIDKDAAAAKRLARKCSQSSRTPSSSAGSSPVAGPSVPPVRGIWGSKVAVVGDLGWLKVTSPHLLRFLEAGLRIRAELDMEGHVIFDDEEEGKGEETSKVLEPRAYDEEKSVLKNMERTLEAKTPLERPGRTEATVAKREVEQLLVVFVAGSVAPQEKSRYKFSGMPMHFNYLDADEIADSRVGQVGWLLETHLTSRAGDKSAQFAVACHLVPLPGEVVSIYIYACELHNLGQMQLKEEVEQQPARIGQNRRVGVADLAWRLAQLSVSIQSHEQEREKMAAPKDDQGLVYSIENQVWQSEVHHLQSGNTNNGSYKQKGRSSIRSLGKKDAKGSNIGQRGVVGVAAYGCMQAMRANVAIEPGKSATWCFYSCPPLRSRADFVRQQRRPDGLGPLASDRGITVAQLLRNLGRTRNLEDEEPKDKAGIEGTLYCAAKTIIRKVLLQMTCSSLIRG</sequence>
<evidence type="ECO:0008006" key="4">
    <source>
        <dbReference type="Google" id="ProtNLM"/>
    </source>
</evidence>
<gene>
    <name evidence="2" type="ORF">AK812_SmicGene15926</name>
</gene>
<feature type="region of interest" description="Disordered" evidence="1">
    <location>
        <begin position="661"/>
        <end position="688"/>
    </location>
</feature>
<evidence type="ECO:0000256" key="1">
    <source>
        <dbReference type="SAM" id="MobiDB-lite"/>
    </source>
</evidence>
<proteinExistence type="predicted"/>
<reference evidence="2 3" key="1">
    <citation type="submission" date="2016-02" db="EMBL/GenBank/DDBJ databases">
        <title>Genome analysis of coral dinoflagellate symbionts highlights evolutionary adaptations to a symbiotic lifestyle.</title>
        <authorList>
            <person name="Aranda M."/>
            <person name="Li Y."/>
            <person name="Liew Y.J."/>
            <person name="Baumgarten S."/>
            <person name="Simakov O."/>
            <person name="Wilson M."/>
            <person name="Piel J."/>
            <person name="Ashoor H."/>
            <person name="Bougouffa S."/>
            <person name="Bajic V.B."/>
            <person name="Ryu T."/>
            <person name="Ravasi T."/>
            <person name="Bayer T."/>
            <person name="Micklem G."/>
            <person name="Kim H."/>
            <person name="Bhak J."/>
            <person name="Lajeunesse T.C."/>
            <person name="Voolstra C.R."/>
        </authorList>
    </citation>
    <scope>NUCLEOTIDE SEQUENCE [LARGE SCALE GENOMIC DNA]</scope>
    <source>
        <strain evidence="2 3">CCMP2467</strain>
    </source>
</reference>
<organism evidence="2 3">
    <name type="scientific">Symbiodinium microadriaticum</name>
    <name type="common">Dinoflagellate</name>
    <name type="synonym">Zooxanthella microadriatica</name>
    <dbReference type="NCBI Taxonomy" id="2951"/>
    <lineage>
        <taxon>Eukaryota</taxon>
        <taxon>Sar</taxon>
        <taxon>Alveolata</taxon>
        <taxon>Dinophyceae</taxon>
        <taxon>Suessiales</taxon>
        <taxon>Symbiodiniaceae</taxon>
        <taxon>Symbiodinium</taxon>
    </lineage>
</organism>
<evidence type="ECO:0000313" key="3">
    <source>
        <dbReference type="Proteomes" id="UP000186817"/>
    </source>
</evidence>
<dbReference type="OrthoDB" id="427825at2759"/>
<protein>
    <recommendedName>
        <fullName evidence="4">PDZ domain-containing protein</fullName>
    </recommendedName>
</protein>
<keyword evidence="3" id="KW-1185">Reference proteome</keyword>
<feature type="compositionally biased region" description="Polar residues" evidence="1">
    <location>
        <begin position="271"/>
        <end position="285"/>
    </location>
</feature>
<dbReference type="AlphaFoldDB" id="A0A1Q9E1Q9"/>
<feature type="compositionally biased region" description="Polar residues" evidence="1">
    <location>
        <begin position="957"/>
        <end position="975"/>
    </location>
</feature>
<evidence type="ECO:0000313" key="2">
    <source>
        <dbReference type="EMBL" id="OLQ01342.1"/>
    </source>
</evidence>
<feature type="region of interest" description="Disordered" evidence="1">
    <location>
        <begin position="580"/>
        <end position="600"/>
    </location>
</feature>
<accession>A0A1Q9E1Q9</accession>
<feature type="compositionally biased region" description="Low complexity" evidence="1">
    <location>
        <begin position="671"/>
        <end position="688"/>
    </location>
</feature>
<dbReference type="EMBL" id="LSRX01000296">
    <property type="protein sequence ID" value="OLQ01342.1"/>
    <property type="molecule type" value="Genomic_DNA"/>
</dbReference>
<comment type="caution">
    <text evidence="2">The sequence shown here is derived from an EMBL/GenBank/DDBJ whole genome shotgun (WGS) entry which is preliminary data.</text>
</comment>
<dbReference type="Proteomes" id="UP000186817">
    <property type="component" value="Unassembled WGS sequence"/>
</dbReference>
<feature type="region of interest" description="Disordered" evidence="1">
    <location>
        <begin position="265"/>
        <end position="311"/>
    </location>
</feature>
<feature type="region of interest" description="Disordered" evidence="1">
    <location>
        <begin position="957"/>
        <end position="984"/>
    </location>
</feature>